<evidence type="ECO:0000256" key="3">
    <source>
        <dbReference type="ARBA" id="ARBA00022448"/>
    </source>
</evidence>
<dbReference type="PANTHER" id="PTHR43297">
    <property type="entry name" value="OLIGOPEPTIDE TRANSPORT ATP-BINDING PROTEIN APPD"/>
    <property type="match status" value="1"/>
</dbReference>
<dbReference type="InterPro" id="IPR003593">
    <property type="entry name" value="AAA+_ATPase"/>
</dbReference>
<comment type="caution">
    <text evidence="10">The sequence shown here is derived from an EMBL/GenBank/DDBJ whole genome shotgun (WGS) entry which is preliminary data.</text>
</comment>
<dbReference type="NCBIfam" id="NF007739">
    <property type="entry name" value="PRK10419.1"/>
    <property type="match status" value="2"/>
</dbReference>
<comment type="similarity">
    <text evidence="2">Belongs to the ABC transporter superfamily.</text>
</comment>
<keyword evidence="4" id="KW-1003">Cell membrane</keyword>
<dbReference type="Proteomes" id="UP001601992">
    <property type="component" value="Unassembled WGS sequence"/>
</dbReference>
<protein>
    <submittedName>
        <fullName evidence="10">Dipeptide ABC transporter ATP-binding protein</fullName>
    </submittedName>
</protein>
<evidence type="ECO:0000256" key="6">
    <source>
        <dbReference type="ARBA" id="ARBA00022840"/>
    </source>
</evidence>
<name>A0ABW6SGG5_9NOCA</name>
<keyword evidence="11" id="KW-1185">Reference proteome</keyword>
<dbReference type="PROSITE" id="PS50893">
    <property type="entry name" value="ABC_TRANSPORTER_2"/>
    <property type="match status" value="2"/>
</dbReference>
<dbReference type="EMBL" id="JBIAQY010000030">
    <property type="protein sequence ID" value="MFF3574739.1"/>
    <property type="molecule type" value="Genomic_DNA"/>
</dbReference>
<proteinExistence type="inferred from homology"/>
<feature type="domain" description="ABC transporter" evidence="9">
    <location>
        <begin position="13"/>
        <end position="260"/>
    </location>
</feature>
<evidence type="ECO:0000256" key="8">
    <source>
        <dbReference type="SAM" id="MobiDB-lite"/>
    </source>
</evidence>
<evidence type="ECO:0000313" key="11">
    <source>
        <dbReference type="Proteomes" id="UP001601992"/>
    </source>
</evidence>
<dbReference type="InterPro" id="IPR003439">
    <property type="entry name" value="ABC_transporter-like_ATP-bd"/>
</dbReference>
<accession>A0ABW6SGG5</accession>
<organism evidence="10 11">
    <name type="scientific">Nocardia jiangxiensis</name>
    <dbReference type="NCBI Taxonomy" id="282685"/>
    <lineage>
        <taxon>Bacteria</taxon>
        <taxon>Bacillati</taxon>
        <taxon>Actinomycetota</taxon>
        <taxon>Actinomycetes</taxon>
        <taxon>Mycobacteriales</taxon>
        <taxon>Nocardiaceae</taxon>
        <taxon>Nocardia</taxon>
    </lineage>
</organism>
<evidence type="ECO:0000256" key="7">
    <source>
        <dbReference type="ARBA" id="ARBA00023136"/>
    </source>
</evidence>
<evidence type="ECO:0000256" key="5">
    <source>
        <dbReference type="ARBA" id="ARBA00022741"/>
    </source>
</evidence>
<dbReference type="InterPro" id="IPR017871">
    <property type="entry name" value="ABC_transporter-like_CS"/>
</dbReference>
<dbReference type="PROSITE" id="PS00211">
    <property type="entry name" value="ABC_TRANSPORTER_1"/>
    <property type="match status" value="2"/>
</dbReference>
<dbReference type="NCBIfam" id="NF008453">
    <property type="entry name" value="PRK11308.1"/>
    <property type="match status" value="2"/>
</dbReference>
<keyword evidence="6 10" id="KW-0067">ATP-binding</keyword>
<feature type="compositionally biased region" description="Polar residues" evidence="8">
    <location>
        <begin position="301"/>
        <end position="317"/>
    </location>
</feature>
<dbReference type="Pfam" id="PF08352">
    <property type="entry name" value="oligo_HPY"/>
    <property type="match status" value="2"/>
</dbReference>
<keyword evidence="7" id="KW-0472">Membrane</keyword>
<dbReference type="SMART" id="SM00382">
    <property type="entry name" value="AAA"/>
    <property type="match status" value="2"/>
</dbReference>
<dbReference type="PANTHER" id="PTHR43297:SF2">
    <property type="entry name" value="DIPEPTIDE TRANSPORT ATP-BINDING PROTEIN DPPD"/>
    <property type="match status" value="1"/>
</dbReference>
<dbReference type="InterPro" id="IPR027417">
    <property type="entry name" value="P-loop_NTPase"/>
</dbReference>
<dbReference type="CDD" id="cd03257">
    <property type="entry name" value="ABC_NikE_OppD_transporters"/>
    <property type="match status" value="2"/>
</dbReference>
<dbReference type="GO" id="GO:0005524">
    <property type="term" value="F:ATP binding"/>
    <property type="evidence" value="ECO:0007669"/>
    <property type="project" value="UniProtKB-KW"/>
</dbReference>
<gene>
    <name evidence="10" type="ORF">ACFYXQ_44020</name>
</gene>
<feature type="region of interest" description="Disordered" evidence="8">
    <location>
        <begin position="271"/>
        <end position="317"/>
    </location>
</feature>
<feature type="domain" description="ABC transporter" evidence="9">
    <location>
        <begin position="321"/>
        <end position="566"/>
    </location>
</feature>
<keyword evidence="3" id="KW-0813">Transport</keyword>
<evidence type="ECO:0000259" key="9">
    <source>
        <dbReference type="PROSITE" id="PS50893"/>
    </source>
</evidence>
<dbReference type="Gene3D" id="3.40.50.300">
    <property type="entry name" value="P-loop containing nucleotide triphosphate hydrolases"/>
    <property type="match status" value="2"/>
</dbReference>
<evidence type="ECO:0000256" key="4">
    <source>
        <dbReference type="ARBA" id="ARBA00022475"/>
    </source>
</evidence>
<keyword evidence="5" id="KW-0547">Nucleotide-binding</keyword>
<sequence>MTEISERTAALSITSLSVTFSTDAGAVDAVRDVSYEVFPGEVLAIVGESGSGKSVSSRTAIGLLPHTAQVRGTVTVGAHTITAMSDKQLTAIRGGEISMVFQEPGAALDPLFTVGFQIAEAVRAHTNTSRRAAKARAIELLRTVGLPDPEHRVDFYPHQLSGGQKQRVMIAIALACEPKVIIADEPTTALDVTVQAEILELLRDLRDRTGSAIVLITHNMGVVADLADRVVVMRSGKVVETAPVEQLFAAPREQYTRDLLAAVPHLGAGLEPTAEPVSPIAPQPDSASGPDPVRPADRSNSDASVSGADSSEEVNSPENVLEVRDLVVEFPGALGRAAFRAVDSVSFSIARGETLGLVGESGSGKTTIGRCVAALQRPSAGVIRVQGQELTGLSERRLRPMRRRLGFVFQDPATSLNPRLTVGQCVAEPLVVHRAAAGAELRSRVRGILDAVQLPEGTESRYPHELSGGQRQRASLARALVLNPDLLVADEPTSALDVSVQARVLELFAELQREFGWACLFVSHDLAVVDQLAARIMVLRNGSVVEQGTRDEILRHPSQEYTQRLVAAVPVPDPVEQRRRRAASAALFAADGAG</sequence>
<evidence type="ECO:0000256" key="1">
    <source>
        <dbReference type="ARBA" id="ARBA00004202"/>
    </source>
</evidence>
<reference evidence="10 11" key="1">
    <citation type="submission" date="2024-10" db="EMBL/GenBank/DDBJ databases">
        <title>The Natural Products Discovery Center: Release of the First 8490 Sequenced Strains for Exploring Actinobacteria Biosynthetic Diversity.</title>
        <authorList>
            <person name="Kalkreuter E."/>
            <person name="Kautsar S.A."/>
            <person name="Yang D."/>
            <person name="Bader C.D."/>
            <person name="Teijaro C.N."/>
            <person name="Fluegel L."/>
            <person name="Davis C.M."/>
            <person name="Simpson J.R."/>
            <person name="Lauterbach L."/>
            <person name="Steele A.D."/>
            <person name="Gui C."/>
            <person name="Meng S."/>
            <person name="Li G."/>
            <person name="Viehrig K."/>
            <person name="Ye F."/>
            <person name="Su P."/>
            <person name="Kiefer A.F."/>
            <person name="Nichols A."/>
            <person name="Cepeda A.J."/>
            <person name="Yan W."/>
            <person name="Fan B."/>
            <person name="Jiang Y."/>
            <person name="Adhikari A."/>
            <person name="Zheng C.-J."/>
            <person name="Schuster L."/>
            <person name="Cowan T.M."/>
            <person name="Smanski M.J."/>
            <person name="Chevrette M.G."/>
            <person name="De Carvalho L.P.S."/>
            <person name="Shen B."/>
        </authorList>
    </citation>
    <scope>NUCLEOTIDE SEQUENCE [LARGE SCALE GENOMIC DNA]</scope>
    <source>
        <strain evidence="10 11">NPDC002593</strain>
    </source>
</reference>
<dbReference type="InterPro" id="IPR050388">
    <property type="entry name" value="ABC_Ni/Peptide_Import"/>
</dbReference>
<dbReference type="RefSeq" id="WP_387406947.1">
    <property type="nucleotide sequence ID" value="NZ_JBIAQY010000030.1"/>
</dbReference>
<comment type="subcellular location">
    <subcellularLocation>
        <location evidence="1">Cell membrane</location>
        <topology evidence="1">Peripheral membrane protein</topology>
    </subcellularLocation>
</comment>
<evidence type="ECO:0000313" key="10">
    <source>
        <dbReference type="EMBL" id="MFF3574739.1"/>
    </source>
</evidence>
<dbReference type="Pfam" id="PF00005">
    <property type="entry name" value="ABC_tran"/>
    <property type="match status" value="2"/>
</dbReference>
<evidence type="ECO:0000256" key="2">
    <source>
        <dbReference type="ARBA" id="ARBA00005417"/>
    </source>
</evidence>
<dbReference type="InterPro" id="IPR013563">
    <property type="entry name" value="Oligopep_ABC_C"/>
</dbReference>
<dbReference type="SUPFAM" id="SSF52540">
    <property type="entry name" value="P-loop containing nucleoside triphosphate hydrolases"/>
    <property type="match status" value="2"/>
</dbReference>